<dbReference type="InterPro" id="IPR001839">
    <property type="entry name" value="TGF-b_C"/>
</dbReference>
<feature type="signal peptide" evidence="7">
    <location>
        <begin position="1"/>
        <end position="26"/>
    </location>
</feature>
<accession>A0A7M5U0V7</accession>
<evidence type="ECO:0000256" key="6">
    <source>
        <dbReference type="RuleBase" id="RU000354"/>
    </source>
</evidence>
<keyword evidence="10" id="KW-1185">Reference proteome</keyword>
<evidence type="ECO:0000256" key="2">
    <source>
        <dbReference type="ARBA" id="ARBA00006656"/>
    </source>
</evidence>
<keyword evidence="4 6" id="KW-0339">Growth factor</keyword>
<dbReference type="Proteomes" id="UP000594262">
    <property type="component" value="Unplaced"/>
</dbReference>
<name>A0A7M5U0V7_9CNID</name>
<evidence type="ECO:0000256" key="7">
    <source>
        <dbReference type="SAM" id="SignalP"/>
    </source>
</evidence>
<evidence type="ECO:0000256" key="4">
    <source>
        <dbReference type="ARBA" id="ARBA00023030"/>
    </source>
</evidence>
<sequence length="389" mass="45206">MTLTTIEKQAIMLIFLALNFMTCWRPDGVKMKNKDRLKHTAEPTPRKSVKCQAEEASNRTAEYHRKREVNLRLLNRITSDGVPEDWDGTFPSGPTEDYKHLVETGHKVQKESVLFPKLIENEPRCPRNHSKSYCVLFKSIPFPEKTVFQNVEIRIAQKVLRDRRSRGRHTFWGGRRVNPHIIIQLLDERLATLKTMTSYFVGRARSGTITIALKDIKDLIKVSEKSKRMKIFHAYLKFTCVGCFFEQKKKDFSLGLPHIWYQKHNHVLEKVVKDCGPGYKGCCLENHWQEFKESYIGYPKRYNMGRCRGSCDEHHDLDRKTISERIIKNHEEGNYVHLLSAILNKKDSKKAKLCCVPKSYGKLPVLYMTKQSLTMKIVENVVITECGCA</sequence>
<dbReference type="PROSITE" id="PS00250">
    <property type="entry name" value="TGF_BETA_1"/>
    <property type="match status" value="1"/>
</dbReference>
<evidence type="ECO:0000313" key="9">
    <source>
        <dbReference type="EnsemblMetazoa" id="CLYHEMP004591.1"/>
    </source>
</evidence>
<feature type="domain" description="TGF-beta family profile" evidence="8">
    <location>
        <begin position="261"/>
        <end position="389"/>
    </location>
</feature>
<dbReference type="EnsemblMetazoa" id="CLYHEMT004591.1">
    <property type="protein sequence ID" value="CLYHEMP004591.1"/>
    <property type="gene ID" value="CLYHEMG004591"/>
</dbReference>
<dbReference type="GO" id="GO:0005615">
    <property type="term" value="C:extracellular space"/>
    <property type="evidence" value="ECO:0007669"/>
    <property type="project" value="TreeGrafter"/>
</dbReference>
<dbReference type="PROSITE" id="PS51362">
    <property type="entry name" value="TGF_BETA_2"/>
    <property type="match status" value="1"/>
</dbReference>
<dbReference type="SUPFAM" id="SSF57501">
    <property type="entry name" value="Cystine-knot cytokines"/>
    <property type="match status" value="1"/>
</dbReference>
<evidence type="ECO:0000256" key="3">
    <source>
        <dbReference type="ARBA" id="ARBA00022525"/>
    </source>
</evidence>
<dbReference type="GO" id="GO:0008083">
    <property type="term" value="F:growth factor activity"/>
    <property type="evidence" value="ECO:0007669"/>
    <property type="project" value="UniProtKB-KW"/>
</dbReference>
<dbReference type="Gene3D" id="2.10.90.10">
    <property type="entry name" value="Cystine-knot cytokines"/>
    <property type="match status" value="1"/>
</dbReference>
<dbReference type="SMART" id="SM00204">
    <property type="entry name" value="TGFB"/>
    <property type="match status" value="1"/>
</dbReference>
<dbReference type="InterPro" id="IPR015615">
    <property type="entry name" value="TGF-beta-rel"/>
</dbReference>
<protein>
    <recommendedName>
        <fullName evidence="8">TGF-beta family profile domain-containing protein</fullName>
    </recommendedName>
</protein>
<dbReference type="GeneID" id="136802392"/>
<dbReference type="InterPro" id="IPR029034">
    <property type="entry name" value="Cystine-knot_cytokine"/>
</dbReference>
<evidence type="ECO:0000313" key="10">
    <source>
        <dbReference type="Proteomes" id="UP000594262"/>
    </source>
</evidence>
<dbReference type="Pfam" id="PF00019">
    <property type="entry name" value="TGF_beta"/>
    <property type="match status" value="1"/>
</dbReference>
<organism evidence="9 10">
    <name type="scientific">Clytia hemisphaerica</name>
    <dbReference type="NCBI Taxonomy" id="252671"/>
    <lineage>
        <taxon>Eukaryota</taxon>
        <taxon>Metazoa</taxon>
        <taxon>Cnidaria</taxon>
        <taxon>Hydrozoa</taxon>
        <taxon>Hydroidolina</taxon>
        <taxon>Leptothecata</taxon>
        <taxon>Obeliida</taxon>
        <taxon>Clytiidae</taxon>
        <taxon>Clytia</taxon>
    </lineage>
</organism>
<reference evidence="9" key="1">
    <citation type="submission" date="2021-01" db="UniProtKB">
        <authorList>
            <consortium name="EnsemblMetazoa"/>
        </authorList>
    </citation>
    <scope>IDENTIFICATION</scope>
</reference>
<comment type="subcellular location">
    <subcellularLocation>
        <location evidence="1">Secreted</location>
    </subcellularLocation>
</comment>
<keyword evidence="5" id="KW-1015">Disulfide bond</keyword>
<dbReference type="RefSeq" id="XP_066915231.1">
    <property type="nucleotide sequence ID" value="XM_067059130.1"/>
</dbReference>
<dbReference type="AlphaFoldDB" id="A0A7M5U0V7"/>
<evidence type="ECO:0000256" key="5">
    <source>
        <dbReference type="ARBA" id="ARBA00023157"/>
    </source>
</evidence>
<dbReference type="InterPro" id="IPR017948">
    <property type="entry name" value="TGFb_CS"/>
</dbReference>
<comment type="similarity">
    <text evidence="2 6">Belongs to the TGF-beta family.</text>
</comment>
<dbReference type="PANTHER" id="PTHR11848">
    <property type="entry name" value="TGF-BETA FAMILY"/>
    <property type="match status" value="1"/>
</dbReference>
<keyword evidence="7" id="KW-0732">Signal</keyword>
<evidence type="ECO:0000256" key="1">
    <source>
        <dbReference type="ARBA" id="ARBA00004613"/>
    </source>
</evidence>
<feature type="chain" id="PRO_5029645674" description="TGF-beta family profile domain-containing protein" evidence="7">
    <location>
        <begin position="27"/>
        <end position="389"/>
    </location>
</feature>
<proteinExistence type="inferred from homology"/>
<evidence type="ECO:0000259" key="8">
    <source>
        <dbReference type="PROSITE" id="PS51362"/>
    </source>
</evidence>
<dbReference type="GO" id="GO:0005125">
    <property type="term" value="F:cytokine activity"/>
    <property type="evidence" value="ECO:0007669"/>
    <property type="project" value="TreeGrafter"/>
</dbReference>
<keyword evidence="3" id="KW-0964">Secreted</keyword>